<reference evidence="4 5" key="1">
    <citation type="submission" date="2019-02" db="EMBL/GenBank/DDBJ databases">
        <title>Deep-cultivation of Planctomycetes and their phenomic and genomic characterization uncovers novel biology.</title>
        <authorList>
            <person name="Wiegand S."/>
            <person name="Jogler M."/>
            <person name="Boedeker C."/>
            <person name="Pinto D."/>
            <person name="Vollmers J."/>
            <person name="Rivas-Marin E."/>
            <person name="Kohn T."/>
            <person name="Peeters S.H."/>
            <person name="Heuer A."/>
            <person name="Rast P."/>
            <person name="Oberbeckmann S."/>
            <person name="Bunk B."/>
            <person name="Jeske O."/>
            <person name="Meyerdierks A."/>
            <person name="Storesund J.E."/>
            <person name="Kallscheuer N."/>
            <person name="Luecker S."/>
            <person name="Lage O.M."/>
            <person name="Pohl T."/>
            <person name="Merkel B.J."/>
            <person name="Hornburger P."/>
            <person name="Mueller R.-W."/>
            <person name="Bruemmer F."/>
            <person name="Labrenz M."/>
            <person name="Spormann A.M."/>
            <person name="Op Den Camp H."/>
            <person name="Overmann J."/>
            <person name="Amann R."/>
            <person name="Jetten M.S.M."/>
            <person name="Mascher T."/>
            <person name="Medema M.H."/>
            <person name="Devos D.P."/>
            <person name="Kaster A.-K."/>
            <person name="Ovreas L."/>
            <person name="Rohde M."/>
            <person name="Galperin M.Y."/>
            <person name="Jogler C."/>
        </authorList>
    </citation>
    <scope>NUCLEOTIDE SEQUENCE [LARGE SCALE GENOMIC DNA]</scope>
    <source>
        <strain evidence="4 5">Mal64</strain>
    </source>
</reference>
<feature type="chain" id="PRO_5022764991" evidence="2">
    <location>
        <begin position="21"/>
        <end position="290"/>
    </location>
</feature>
<evidence type="ECO:0000256" key="1">
    <source>
        <dbReference type="SAM" id="MobiDB-lite"/>
    </source>
</evidence>
<dbReference type="Gene3D" id="3.40.50.880">
    <property type="match status" value="1"/>
</dbReference>
<sequence precursor="true">MRLFLAALLYSVGFTAVAHTASCCLAADAEPTARVLFVTQSTGFVHSTVNRGPNPLSHAERVMKEIGVRSGLFRVDCTQDVATDFKPELLENYDVVAFYTTGELPIPVETREWFLNEWLAEQGHGFLGIHCAADTYGEYEPYWDMIGGTFDGHPWTSEATVSIRVHEDHPATAPWAAAGKSFVITDEIYQFKNWQPEKVRVLMSLDMAATELKRPRHVPVLWVKNYGEGRVMHMSLGHREDVLSNPTYQDSLIGGVEWLLGRVDADATPNPELSAREQEKAETAAAGAGG</sequence>
<dbReference type="Pfam" id="PF06283">
    <property type="entry name" value="ThuA"/>
    <property type="match status" value="1"/>
</dbReference>
<organism evidence="4 5">
    <name type="scientific">Pseudobythopirellula maris</name>
    <dbReference type="NCBI Taxonomy" id="2527991"/>
    <lineage>
        <taxon>Bacteria</taxon>
        <taxon>Pseudomonadati</taxon>
        <taxon>Planctomycetota</taxon>
        <taxon>Planctomycetia</taxon>
        <taxon>Pirellulales</taxon>
        <taxon>Lacipirellulaceae</taxon>
        <taxon>Pseudobythopirellula</taxon>
    </lineage>
</organism>
<dbReference type="OrthoDB" id="9785923at2"/>
<dbReference type="InterPro" id="IPR029010">
    <property type="entry name" value="ThuA-like"/>
</dbReference>
<protein>
    <submittedName>
        <fullName evidence="4">Trehalose utilization</fullName>
    </submittedName>
</protein>
<feature type="domain" description="ThuA-like" evidence="3">
    <location>
        <begin position="34"/>
        <end position="258"/>
    </location>
</feature>
<evidence type="ECO:0000256" key="2">
    <source>
        <dbReference type="SAM" id="SignalP"/>
    </source>
</evidence>
<dbReference type="EMBL" id="SJPQ01000002">
    <property type="protein sequence ID" value="TWT88647.1"/>
    <property type="molecule type" value="Genomic_DNA"/>
</dbReference>
<name>A0A5C5ZP05_9BACT</name>
<dbReference type="Proteomes" id="UP000315440">
    <property type="component" value="Unassembled WGS sequence"/>
</dbReference>
<proteinExistence type="predicted"/>
<comment type="caution">
    <text evidence="4">The sequence shown here is derived from an EMBL/GenBank/DDBJ whole genome shotgun (WGS) entry which is preliminary data.</text>
</comment>
<keyword evidence="5" id="KW-1185">Reference proteome</keyword>
<dbReference type="RefSeq" id="WP_146399880.1">
    <property type="nucleotide sequence ID" value="NZ_SJPQ01000002.1"/>
</dbReference>
<evidence type="ECO:0000313" key="4">
    <source>
        <dbReference type="EMBL" id="TWT88647.1"/>
    </source>
</evidence>
<accession>A0A5C5ZP05</accession>
<dbReference type="InterPro" id="IPR029062">
    <property type="entry name" value="Class_I_gatase-like"/>
</dbReference>
<keyword evidence="2" id="KW-0732">Signal</keyword>
<dbReference type="PANTHER" id="PTHR40469">
    <property type="entry name" value="SECRETED GLYCOSYL HYDROLASE"/>
    <property type="match status" value="1"/>
</dbReference>
<evidence type="ECO:0000259" key="3">
    <source>
        <dbReference type="Pfam" id="PF06283"/>
    </source>
</evidence>
<dbReference type="AlphaFoldDB" id="A0A5C5ZP05"/>
<dbReference type="PANTHER" id="PTHR40469:SF2">
    <property type="entry name" value="GALACTOSE-BINDING DOMAIN-LIKE SUPERFAMILY PROTEIN"/>
    <property type="match status" value="1"/>
</dbReference>
<feature type="region of interest" description="Disordered" evidence="1">
    <location>
        <begin position="268"/>
        <end position="290"/>
    </location>
</feature>
<gene>
    <name evidence="4" type="ORF">Mal64_21340</name>
</gene>
<dbReference type="SUPFAM" id="SSF52317">
    <property type="entry name" value="Class I glutamine amidotransferase-like"/>
    <property type="match status" value="1"/>
</dbReference>
<evidence type="ECO:0000313" key="5">
    <source>
        <dbReference type="Proteomes" id="UP000315440"/>
    </source>
</evidence>
<feature type="signal peptide" evidence="2">
    <location>
        <begin position="1"/>
        <end position="20"/>
    </location>
</feature>